<dbReference type="PANTHER" id="PTHR35147:SF3">
    <property type="entry name" value="CHEMORECEPTOR GLUTAMINE DEAMIDASE CHED 1-RELATED"/>
    <property type="match status" value="1"/>
</dbReference>
<dbReference type="Gene3D" id="3.30.1330.200">
    <property type="match status" value="1"/>
</dbReference>
<organism evidence="4 5">
    <name type="scientific">Shimia marina</name>
    <dbReference type="NCBI Taxonomy" id="321267"/>
    <lineage>
        <taxon>Bacteria</taxon>
        <taxon>Pseudomonadati</taxon>
        <taxon>Pseudomonadota</taxon>
        <taxon>Alphaproteobacteria</taxon>
        <taxon>Rhodobacterales</taxon>
        <taxon>Roseobacteraceae</taxon>
    </lineage>
</organism>
<gene>
    <name evidence="3 4" type="primary">cheD</name>
    <name evidence="4" type="ORF">SHM7688_01624</name>
</gene>
<dbReference type="AlphaFoldDB" id="A0A0P1FDX3"/>
<proteinExistence type="inferred from homology"/>
<accession>A0A0P1FDX3</accession>
<name>A0A0P1FDX3_9RHOB</name>
<comment type="function">
    <text evidence="3">Probably deamidates glutamine residues to glutamate on methyl-accepting chemotaxis receptors (MCPs), playing an important role in chemotaxis.</text>
</comment>
<dbReference type="SUPFAM" id="SSF64438">
    <property type="entry name" value="CNF1/YfiH-like putative cysteine hydrolases"/>
    <property type="match status" value="1"/>
</dbReference>
<evidence type="ECO:0000256" key="2">
    <source>
        <dbReference type="ARBA" id="ARBA00022801"/>
    </source>
</evidence>
<sequence>MSLSEAEAIKGYQVQALLQGDVKVSNDDQLVMTTILGSCVAACMWDEFAGVGGMNHFLLPGNDDSSAGAMSHGVHAMELLVNGLIQAGASRDRLRVKLLGGAKMFNSRIDIGTKNAEFATWFVRNEGFELVDCCLGGQRGRNLRFWPVGGRIQRRFMKDTRILEEDSVPKPVARKPKMDSSIGDVQLF</sequence>
<reference evidence="4 5" key="1">
    <citation type="submission" date="2015-09" db="EMBL/GenBank/DDBJ databases">
        <authorList>
            <consortium name="Swine Surveillance"/>
        </authorList>
    </citation>
    <scope>NUCLEOTIDE SEQUENCE [LARGE SCALE GENOMIC DNA]</scope>
    <source>
        <strain evidence="4 5">CECT 7688</strain>
    </source>
</reference>
<keyword evidence="1 3" id="KW-0145">Chemotaxis</keyword>
<dbReference type="RefSeq" id="WP_058239412.1">
    <property type="nucleotide sequence ID" value="NZ_CYPW01000015.1"/>
</dbReference>
<comment type="catalytic activity">
    <reaction evidence="3">
        <text>L-glutaminyl-[protein] + H2O = L-glutamyl-[protein] + NH4(+)</text>
        <dbReference type="Rhea" id="RHEA:16441"/>
        <dbReference type="Rhea" id="RHEA-COMP:10207"/>
        <dbReference type="Rhea" id="RHEA-COMP:10208"/>
        <dbReference type="ChEBI" id="CHEBI:15377"/>
        <dbReference type="ChEBI" id="CHEBI:28938"/>
        <dbReference type="ChEBI" id="CHEBI:29973"/>
        <dbReference type="ChEBI" id="CHEBI:30011"/>
        <dbReference type="EC" id="3.5.1.44"/>
    </reaction>
</comment>
<dbReference type="InterPro" id="IPR011324">
    <property type="entry name" value="Cytotoxic_necrot_fac-like_cat"/>
</dbReference>
<evidence type="ECO:0000256" key="1">
    <source>
        <dbReference type="ARBA" id="ARBA00022500"/>
    </source>
</evidence>
<dbReference type="HAMAP" id="MF_01440">
    <property type="entry name" value="CheD"/>
    <property type="match status" value="1"/>
</dbReference>
<comment type="similarity">
    <text evidence="3">Belongs to the CheD family.</text>
</comment>
<dbReference type="PANTHER" id="PTHR35147">
    <property type="entry name" value="CHEMORECEPTOR GLUTAMINE DEAMIDASE CHED-RELATED"/>
    <property type="match status" value="1"/>
</dbReference>
<dbReference type="EC" id="3.5.1.44" evidence="3"/>
<dbReference type="GO" id="GO:0006935">
    <property type="term" value="P:chemotaxis"/>
    <property type="evidence" value="ECO:0007669"/>
    <property type="project" value="UniProtKB-UniRule"/>
</dbReference>
<dbReference type="OrthoDB" id="9807202at2"/>
<dbReference type="Proteomes" id="UP000054823">
    <property type="component" value="Unassembled WGS sequence"/>
</dbReference>
<evidence type="ECO:0000256" key="3">
    <source>
        <dbReference type="HAMAP-Rule" id="MF_01440"/>
    </source>
</evidence>
<dbReference type="Pfam" id="PF03975">
    <property type="entry name" value="CheD"/>
    <property type="match status" value="1"/>
</dbReference>
<evidence type="ECO:0000313" key="5">
    <source>
        <dbReference type="Proteomes" id="UP000054823"/>
    </source>
</evidence>
<dbReference type="InterPro" id="IPR038592">
    <property type="entry name" value="CheD-like_sf"/>
</dbReference>
<keyword evidence="2 3" id="KW-0378">Hydrolase</keyword>
<dbReference type="GO" id="GO:0050568">
    <property type="term" value="F:protein-glutamine glutaminase activity"/>
    <property type="evidence" value="ECO:0007669"/>
    <property type="project" value="UniProtKB-UniRule"/>
</dbReference>
<dbReference type="EMBL" id="CYPW01000015">
    <property type="protein sequence ID" value="CUH52182.1"/>
    <property type="molecule type" value="Genomic_DNA"/>
</dbReference>
<evidence type="ECO:0000313" key="4">
    <source>
        <dbReference type="EMBL" id="CUH52182.1"/>
    </source>
</evidence>
<keyword evidence="4" id="KW-0675">Receptor</keyword>
<protein>
    <recommendedName>
        <fullName evidence="3">Probable chemoreceptor glutamine deamidase CheD</fullName>
        <ecNumber evidence="3">3.5.1.44</ecNumber>
    </recommendedName>
</protein>
<dbReference type="STRING" id="321267.SHM7688_01624"/>
<dbReference type="CDD" id="cd16352">
    <property type="entry name" value="CheD"/>
    <property type="match status" value="1"/>
</dbReference>
<dbReference type="InterPro" id="IPR005659">
    <property type="entry name" value="Chemorcpt_Glu_NH3ase_CheD"/>
</dbReference>
<keyword evidence="5" id="KW-1185">Reference proteome</keyword>